<proteinExistence type="predicted"/>
<dbReference type="InterPro" id="IPR001345">
    <property type="entry name" value="PG/BPGM_mutase_AS"/>
</dbReference>
<dbReference type="GO" id="GO:0016791">
    <property type="term" value="F:phosphatase activity"/>
    <property type="evidence" value="ECO:0007669"/>
    <property type="project" value="TreeGrafter"/>
</dbReference>
<dbReference type="SMART" id="SM00855">
    <property type="entry name" value="PGAM"/>
    <property type="match status" value="1"/>
</dbReference>
<evidence type="ECO:0000256" key="2">
    <source>
        <dbReference type="ARBA" id="ARBA00023235"/>
    </source>
</evidence>
<evidence type="ECO:0000256" key="3">
    <source>
        <dbReference type="SAM" id="MobiDB-lite"/>
    </source>
</evidence>
<organism evidence="4">
    <name type="scientific">Arthrobacter saudimassiliensis</name>
    <dbReference type="NCBI Taxonomy" id="1461584"/>
    <lineage>
        <taxon>Bacteria</taxon>
        <taxon>Bacillati</taxon>
        <taxon>Actinomycetota</taxon>
        <taxon>Actinomycetes</taxon>
        <taxon>Micrococcales</taxon>
        <taxon>Micrococcaceae</taxon>
        <taxon>Arthrobacter</taxon>
    </lineage>
</organism>
<dbReference type="EMBL" id="LN483071">
    <property type="protein sequence ID" value="CEA09039.1"/>
    <property type="molecule type" value="Genomic_DNA"/>
</dbReference>
<dbReference type="PANTHER" id="PTHR48100">
    <property type="entry name" value="BROAD-SPECIFICITY PHOSPHATASE YOR283W-RELATED"/>
    <property type="match status" value="1"/>
</dbReference>
<dbReference type="PATRIC" id="fig|1461584.3.peg.2377"/>
<dbReference type="PANTHER" id="PTHR48100:SF1">
    <property type="entry name" value="HISTIDINE PHOSPHATASE FAMILY PROTEIN-RELATED"/>
    <property type="match status" value="1"/>
</dbReference>
<dbReference type="InterPro" id="IPR050275">
    <property type="entry name" value="PGM_Phosphatase"/>
</dbReference>
<gene>
    <name evidence="4" type="primary">gpmA_3</name>
    <name evidence="4" type="ORF">BN1051_02402</name>
</gene>
<feature type="region of interest" description="Disordered" evidence="3">
    <location>
        <begin position="93"/>
        <end position="113"/>
    </location>
</feature>
<dbReference type="GO" id="GO:0005737">
    <property type="term" value="C:cytoplasm"/>
    <property type="evidence" value="ECO:0007669"/>
    <property type="project" value="TreeGrafter"/>
</dbReference>
<keyword evidence="1" id="KW-0324">Glycolysis</keyword>
<accession>A0A078MRY4</accession>
<dbReference type="Gene3D" id="3.40.50.1240">
    <property type="entry name" value="Phosphoglycerate mutase-like"/>
    <property type="match status" value="1"/>
</dbReference>
<keyword evidence="2" id="KW-0413">Isomerase</keyword>
<evidence type="ECO:0000313" key="4">
    <source>
        <dbReference type="EMBL" id="CEA09039.1"/>
    </source>
</evidence>
<name>A0A078MRY4_9MICC</name>
<protein>
    <submittedName>
        <fullName evidence="4">2,3-bisphosphoglycerate-dependent phosphoglycerate mutase</fullName>
    </submittedName>
</protein>
<dbReference type="SUPFAM" id="SSF53254">
    <property type="entry name" value="Phosphoglycerate mutase-like"/>
    <property type="match status" value="1"/>
</dbReference>
<evidence type="ECO:0000256" key="1">
    <source>
        <dbReference type="ARBA" id="ARBA00023152"/>
    </source>
</evidence>
<dbReference type="AlphaFoldDB" id="A0A078MRY4"/>
<reference evidence="4" key="1">
    <citation type="submission" date="2014-07" db="EMBL/GenBank/DDBJ databases">
        <authorList>
            <person name="Urmite Genomes Urmite Genomes"/>
        </authorList>
    </citation>
    <scope>NUCLEOTIDE SEQUENCE</scope>
    <source>
        <strain evidence="4">11W110_air</strain>
    </source>
</reference>
<dbReference type="PROSITE" id="PS00175">
    <property type="entry name" value="PG_MUTASE"/>
    <property type="match status" value="1"/>
</dbReference>
<dbReference type="InterPro" id="IPR029033">
    <property type="entry name" value="His_PPase_superfam"/>
</dbReference>
<sequence length="276" mass="29394">MGAVELLLIRHGESAANVAATEARRAGLAAADVGGLRDWDVPLTDAGQRQARALGLWLAGLPADRRPQSAWCSPYVRARQTAELAGAGELISGRASGGGAPGPKMPAGSEGPGLSWPGRPGPDGGGIGAVRVDERLRDREQGVLDLLTDEGIRTRWPEEAARRRLLGRFAYRPPGGESWADVALRLRSLMGDLDAAEDGRRVAVFCHDAVILLLRYVCEFLLPEQIEQIAARAGVRNGSVTRLVRPSGGGPWQVAGYNRVDHLAQGGAWITDHREG</sequence>
<dbReference type="InterPro" id="IPR013078">
    <property type="entry name" value="His_Pase_superF_clade-1"/>
</dbReference>
<dbReference type="CDD" id="cd07067">
    <property type="entry name" value="HP_PGM_like"/>
    <property type="match status" value="1"/>
</dbReference>
<dbReference type="Pfam" id="PF00300">
    <property type="entry name" value="His_Phos_1"/>
    <property type="match status" value="2"/>
</dbReference>